<keyword evidence="4" id="KW-1015">Disulfide bond</keyword>
<name>A0A914R2B6_PAREQ</name>
<organism evidence="7 8">
    <name type="scientific">Parascaris equorum</name>
    <name type="common">Equine roundworm</name>
    <dbReference type="NCBI Taxonomy" id="6256"/>
    <lineage>
        <taxon>Eukaryota</taxon>
        <taxon>Metazoa</taxon>
        <taxon>Ecdysozoa</taxon>
        <taxon>Nematoda</taxon>
        <taxon>Chromadorea</taxon>
        <taxon>Rhabditida</taxon>
        <taxon>Spirurina</taxon>
        <taxon>Ascaridomorpha</taxon>
        <taxon>Ascaridoidea</taxon>
        <taxon>Ascarididae</taxon>
        <taxon>Parascaris</taxon>
    </lineage>
</organism>
<feature type="domain" description="ADAMTS cysteine-rich" evidence="6">
    <location>
        <begin position="7"/>
        <end position="74"/>
    </location>
</feature>
<accession>A0A914R2B6</accession>
<keyword evidence="2" id="KW-0378">Hydrolase</keyword>
<dbReference type="GO" id="GO:0030198">
    <property type="term" value="P:extracellular matrix organization"/>
    <property type="evidence" value="ECO:0007669"/>
    <property type="project" value="TreeGrafter"/>
</dbReference>
<dbReference type="PROSITE" id="PS50092">
    <property type="entry name" value="TSP1"/>
    <property type="match status" value="1"/>
</dbReference>
<keyword evidence="5" id="KW-0325">Glycoprotein</keyword>
<dbReference type="WBParaSite" id="PEQ_0000058701-mRNA-1">
    <property type="protein sequence ID" value="PEQ_0000058701-mRNA-1"/>
    <property type="gene ID" value="PEQ_0000058701"/>
</dbReference>
<dbReference type="InterPro" id="IPR041645">
    <property type="entry name" value="ADAMTS_CR_2"/>
</dbReference>
<dbReference type="Pfam" id="PF17771">
    <property type="entry name" value="ADAMTS_CR_2"/>
    <property type="match status" value="1"/>
</dbReference>
<reference evidence="8" key="1">
    <citation type="submission" date="2022-11" db="UniProtKB">
        <authorList>
            <consortium name="WormBaseParasite"/>
        </authorList>
    </citation>
    <scope>IDENTIFICATION</scope>
</reference>
<evidence type="ECO:0000256" key="2">
    <source>
        <dbReference type="ARBA" id="ARBA00022801"/>
    </source>
</evidence>
<dbReference type="InterPro" id="IPR000884">
    <property type="entry name" value="TSP1_rpt"/>
</dbReference>
<dbReference type="PANTHER" id="PTHR13723">
    <property type="entry name" value="ADAMTS A DISINTEGRIN AND METALLOPROTEASE WITH THROMBOSPONDIN MOTIFS PROTEASE"/>
    <property type="match status" value="1"/>
</dbReference>
<dbReference type="GO" id="GO:0046872">
    <property type="term" value="F:metal ion binding"/>
    <property type="evidence" value="ECO:0007669"/>
    <property type="project" value="UniProtKB-KW"/>
</dbReference>
<evidence type="ECO:0000256" key="3">
    <source>
        <dbReference type="ARBA" id="ARBA00022833"/>
    </source>
</evidence>
<dbReference type="PANTHER" id="PTHR13723:SF278">
    <property type="entry name" value="ADAM METALLOPEPTIDASE WITH THROMBOSPONDIN TYPE 1 MOTIF A, ISOFORM B"/>
    <property type="match status" value="1"/>
</dbReference>
<sequence length="155" mass="17608">MFEDPAPGAMFSANQQCQFVFGQSAELCPYMPACRRLWCATYYGYQMGCRTQHMPWADGTPCGDNQWCHRGECVGMSPEQRARQDGAWGEWKQPSNGGKYCVGQRERYRPCNIQDCPWDTPGFREVQCAEFDNQNVGIHGVPVSTRWTPKYSGGE</sequence>
<evidence type="ECO:0000313" key="7">
    <source>
        <dbReference type="Proteomes" id="UP000887564"/>
    </source>
</evidence>
<evidence type="ECO:0000256" key="4">
    <source>
        <dbReference type="ARBA" id="ARBA00023157"/>
    </source>
</evidence>
<evidence type="ECO:0000256" key="5">
    <source>
        <dbReference type="ARBA" id="ARBA00023180"/>
    </source>
</evidence>
<dbReference type="GO" id="GO:0006508">
    <property type="term" value="P:proteolysis"/>
    <property type="evidence" value="ECO:0007669"/>
    <property type="project" value="TreeGrafter"/>
</dbReference>
<proteinExistence type="predicted"/>
<dbReference type="AlphaFoldDB" id="A0A914R2B6"/>
<dbReference type="Gene3D" id="3.40.1620.60">
    <property type="match status" value="1"/>
</dbReference>
<dbReference type="Proteomes" id="UP000887564">
    <property type="component" value="Unplaced"/>
</dbReference>
<dbReference type="InterPro" id="IPR050439">
    <property type="entry name" value="ADAMTS_ADAMTS-like"/>
</dbReference>
<protein>
    <submittedName>
        <fullName evidence="8">ADAMTS cysteine-rich domain-containing protein</fullName>
    </submittedName>
</protein>
<evidence type="ECO:0000256" key="1">
    <source>
        <dbReference type="ARBA" id="ARBA00022723"/>
    </source>
</evidence>
<evidence type="ECO:0000313" key="8">
    <source>
        <dbReference type="WBParaSite" id="PEQ_0000058701-mRNA-1"/>
    </source>
</evidence>
<keyword evidence="7" id="KW-1185">Reference proteome</keyword>
<keyword evidence="1" id="KW-0479">Metal-binding</keyword>
<keyword evidence="3" id="KW-0862">Zinc</keyword>
<evidence type="ECO:0000259" key="6">
    <source>
        <dbReference type="Pfam" id="PF17771"/>
    </source>
</evidence>
<dbReference type="GO" id="GO:0004222">
    <property type="term" value="F:metalloendopeptidase activity"/>
    <property type="evidence" value="ECO:0007669"/>
    <property type="project" value="TreeGrafter"/>
</dbReference>
<dbReference type="GO" id="GO:0031012">
    <property type="term" value="C:extracellular matrix"/>
    <property type="evidence" value="ECO:0007669"/>
    <property type="project" value="TreeGrafter"/>
</dbReference>